<dbReference type="OrthoDB" id="9790596at2"/>
<evidence type="ECO:0000313" key="6">
    <source>
        <dbReference type="Proteomes" id="UP000320160"/>
    </source>
</evidence>
<feature type="active site" description="Nucleophile" evidence="3">
    <location>
        <position position="251"/>
    </location>
</feature>
<feature type="binding site" evidence="4">
    <location>
        <position position="62"/>
    </location>
    <ligand>
        <name>substrate</name>
    </ligand>
</feature>
<keyword evidence="2 5" id="KW-0378">Hydrolase</keyword>
<reference evidence="5 6" key="1">
    <citation type="submission" date="2019-07" db="EMBL/GenBank/DDBJ databases">
        <authorList>
            <person name="Park M."/>
        </authorList>
    </citation>
    <scope>NUCLEOTIDE SEQUENCE [LARGE SCALE GENOMIC DNA]</scope>
    <source>
        <strain evidence="5 6">KCTC32445</strain>
    </source>
</reference>
<dbReference type="Pfam" id="PF02274">
    <property type="entry name" value="ADI"/>
    <property type="match status" value="1"/>
</dbReference>
<sequence length="260" mass="27736">MFDYSHAIVRSPAASVVAGLRAGDGPDPDFEALCAEHDAYVRTLESLGLHVTQLPASEAFPDSIFVEDPALVFGEGAIVLNLAAPSRAGESALLAPVLEERFETVLRMQGPGHADGGDILVLRDRVLIGLSNRTDRAGAEELISLLARLGKKGEIAETPPGILHFKTGCSLIDEETVFALAPMANSTAFAGMRVVEVPEGEEKAANKLRIRDSILMGAGFHKSRAIVESFGIPTIGLSVEHIGRIDAGLSCMSLRWREKI</sequence>
<feature type="binding site" evidence="4">
    <location>
        <position position="20"/>
    </location>
    <ligand>
        <name>substrate</name>
    </ligand>
</feature>
<dbReference type="GO" id="GO:0006525">
    <property type="term" value="P:arginine metabolic process"/>
    <property type="evidence" value="ECO:0007669"/>
    <property type="project" value="TreeGrafter"/>
</dbReference>
<evidence type="ECO:0000256" key="2">
    <source>
        <dbReference type="ARBA" id="ARBA00022801"/>
    </source>
</evidence>
<comment type="caution">
    <text evidence="5">The sequence shown here is derived from an EMBL/GenBank/DDBJ whole genome shotgun (WGS) entry which is preliminary data.</text>
</comment>
<name>A0A553WIB7_9SPHN</name>
<dbReference type="SUPFAM" id="SSF55909">
    <property type="entry name" value="Pentein"/>
    <property type="match status" value="1"/>
</dbReference>
<organism evidence="5 6">
    <name type="scientific">Sphingorhabdus contaminans</name>
    <dbReference type="NCBI Taxonomy" id="1343899"/>
    <lineage>
        <taxon>Bacteria</taxon>
        <taxon>Pseudomonadati</taxon>
        <taxon>Pseudomonadota</taxon>
        <taxon>Alphaproteobacteria</taxon>
        <taxon>Sphingomonadales</taxon>
        <taxon>Sphingomonadaceae</taxon>
        <taxon>Sphingorhabdus</taxon>
    </lineage>
</organism>
<feature type="binding site" evidence="4">
    <location>
        <begin position="67"/>
        <end position="68"/>
    </location>
    <ligand>
        <name>substrate</name>
    </ligand>
</feature>
<keyword evidence="6" id="KW-1185">Reference proteome</keyword>
<feature type="active site" description="Proton donor" evidence="3">
    <location>
        <position position="164"/>
    </location>
</feature>
<comment type="similarity">
    <text evidence="1">Belongs to the DDAH family.</text>
</comment>
<dbReference type="GO" id="GO:0045429">
    <property type="term" value="P:positive regulation of nitric oxide biosynthetic process"/>
    <property type="evidence" value="ECO:0007669"/>
    <property type="project" value="TreeGrafter"/>
</dbReference>
<feature type="binding site" evidence="4">
    <location>
        <position position="133"/>
    </location>
    <ligand>
        <name>substrate</name>
    </ligand>
</feature>
<evidence type="ECO:0000256" key="3">
    <source>
        <dbReference type="PIRSR" id="PIRSR633199-1"/>
    </source>
</evidence>
<proteinExistence type="inferred from homology"/>
<dbReference type="PANTHER" id="PTHR12737">
    <property type="entry name" value="DIMETHYLARGININE DIMETHYLAMINOHYDROLASE"/>
    <property type="match status" value="1"/>
</dbReference>
<evidence type="ECO:0000256" key="1">
    <source>
        <dbReference type="ARBA" id="ARBA00008532"/>
    </source>
</evidence>
<evidence type="ECO:0000256" key="4">
    <source>
        <dbReference type="PIRSR" id="PIRSR633199-2"/>
    </source>
</evidence>
<dbReference type="RefSeq" id="WP_143775328.1">
    <property type="nucleotide sequence ID" value="NZ_VKKU01000001.1"/>
</dbReference>
<feature type="binding site" evidence="4">
    <location>
        <position position="245"/>
    </location>
    <ligand>
        <name>substrate</name>
    </ligand>
</feature>
<accession>A0A553WIB7</accession>
<dbReference type="GO" id="GO:0016597">
    <property type="term" value="F:amino acid binding"/>
    <property type="evidence" value="ECO:0007669"/>
    <property type="project" value="TreeGrafter"/>
</dbReference>
<dbReference type="AlphaFoldDB" id="A0A553WIB7"/>
<dbReference type="GO" id="GO:0016403">
    <property type="term" value="F:dimethylargininase activity"/>
    <property type="evidence" value="ECO:0007669"/>
    <property type="project" value="TreeGrafter"/>
</dbReference>
<feature type="binding site" evidence="4">
    <location>
        <position position="87"/>
    </location>
    <ligand>
        <name>substrate</name>
    </ligand>
</feature>
<dbReference type="Gene3D" id="3.75.10.10">
    <property type="entry name" value="L-arginine/glycine Amidinotransferase, Chain A"/>
    <property type="match status" value="1"/>
</dbReference>
<dbReference type="InterPro" id="IPR033199">
    <property type="entry name" value="DDAH-like"/>
</dbReference>
<evidence type="ECO:0000313" key="5">
    <source>
        <dbReference type="EMBL" id="TSB04440.1"/>
    </source>
</evidence>
<protein>
    <submittedName>
        <fullName evidence="5">Dimethylarginine dimethylaminohydrolase</fullName>
    </submittedName>
</protein>
<dbReference type="PANTHER" id="PTHR12737:SF9">
    <property type="entry name" value="DIMETHYLARGININASE"/>
    <property type="match status" value="1"/>
</dbReference>
<dbReference type="GO" id="GO:0000052">
    <property type="term" value="P:citrulline metabolic process"/>
    <property type="evidence" value="ECO:0007669"/>
    <property type="project" value="TreeGrafter"/>
</dbReference>
<dbReference type="Proteomes" id="UP000320160">
    <property type="component" value="Unassembled WGS sequence"/>
</dbReference>
<dbReference type="EMBL" id="VKKU01000001">
    <property type="protein sequence ID" value="TSB04440.1"/>
    <property type="molecule type" value="Genomic_DNA"/>
</dbReference>
<gene>
    <name evidence="5" type="ORF">FOM92_03165</name>
</gene>